<comment type="caution">
    <text evidence="7">The sequence shown here is derived from an EMBL/GenBank/DDBJ whole genome shotgun (WGS) entry which is preliminary data.</text>
</comment>
<dbReference type="AlphaFoldDB" id="A0AAN6TSI0"/>
<dbReference type="Proteomes" id="UP001302602">
    <property type="component" value="Unassembled WGS sequence"/>
</dbReference>
<dbReference type="GO" id="GO:0005739">
    <property type="term" value="C:mitochondrion"/>
    <property type="evidence" value="ECO:0007669"/>
    <property type="project" value="UniProtKB-SubCell"/>
</dbReference>
<evidence type="ECO:0000313" key="8">
    <source>
        <dbReference type="Proteomes" id="UP001302602"/>
    </source>
</evidence>
<proteinExistence type="predicted"/>
<evidence type="ECO:0000256" key="5">
    <source>
        <dbReference type="ARBA" id="ARBA00023128"/>
    </source>
</evidence>
<evidence type="ECO:0000256" key="1">
    <source>
        <dbReference type="ARBA" id="ARBA00004173"/>
    </source>
</evidence>
<keyword evidence="4" id="KW-0256">Endoplasmic reticulum</keyword>
<keyword evidence="6" id="KW-0472">Membrane</keyword>
<name>A0AAN6TSI0_9PEZI</name>
<dbReference type="EMBL" id="MU853244">
    <property type="protein sequence ID" value="KAK4119854.1"/>
    <property type="molecule type" value="Genomic_DNA"/>
</dbReference>
<sequence length="118" mass="13188">MRLFRRNKEPEAAVAQDTLETSLVIRSPTNKTFPSGIKLLHSPTSVPDTVVDIVFVHGLTGDREKTWTACYASEPWPKTLLPSELPTARVLTFGYDACVVDWRGLCRRVALLTMRGIC</sequence>
<dbReference type="InterPro" id="IPR052374">
    <property type="entry name" value="SERAC1"/>
</dbReference>
<dbReference type="GO" id="GO:0016020">
    <property type="term" value="C:membrane"/>
    <property type="evidence" value="ECO:0007669"/>
    <property type="project" value="UniProtKB-SubCell"/>
</dbReference>
<gene>
    <name evidence="7" type="ORF">N657DRAFT_247289</name>
</gene>
<reference evidence="7" key="1">
    <citation type="journal article" date="2023" name="Mol. Phylogenet. Evol.">
        <title>Genome-scale phylogeny and comparative genomics of the fungal order Sordariales.</title>
        <authorList>
            <person name="Hensen N."/>
            <person name="Bonometti L."/>
            <person name="Westerberg I."/>
            <person name="Brannstrom I.O."/>
            <person name="Guillou S."/>
            <person name="Cros-Aarteil S."/>
            <person name="Calhoun S."/>
            <person name="Haridas S."/>
            <person name="Kuo A."/>
            <person name="Mondo S."/>
            <person name="Pangilinan J."/>
            <person name="Riley R."/>
            <person name="LaButti K."/>
            <person name="Andreopoulos B."/>
            <person name="Lipzen A."/>
            <person name="Chen C."/>
            <person name="Yan M."/>
            <person name="Daum C."/>
            <person name="Ng V."/>
            <person name="Clum A."/>
            <person name="Steindorff A."/>
            <person name="Ohm R.A."/>
            <person name="Martin F."/>
            <person name="Silar P."/>
            <person name="Natvig D.O."/>
            <person name="Lalanne C."/>
            <person name="Gautier V."/>
            <person name="Ament-Velasquez S.L."/>
            <person name="Kruys A."/>
            <person name="Hutchinson M.I."/>
            <person name="Powell A.J."/>
            <person name="Barry K."/>
            <person name="Miller A.N."/>
            <person name="Grigoriev I.V."/>
            <person name="Debuchy R."/>
            <person name="Gladieux P."/>
            <person name="Hiltunen Thoren M."/>
            <person name="Johannesson H."/>
        </authorList>
    </citation>
    <scope>NUCLEOTIDE SEQUENCE</scope>
    <source>
        <strain evidence="7">CBS 731.68</strain>
    </source>
</reference>
<accession>A0AAN6TSI0</accession>
<dbReference type="PANTHER" id="PTHR48182">
    <property type="entry name" value="PROTEIN SERAC1"/>
    <property type="match status" value="1"/>
</dbReference>
<organism evidence="7 8">
    <name type="scientific">Parathielavia appendiculata</name>
    <dbReference type="NCBI Taxonomy" id="2587402"/>
    <lineage>
        <taxon>Eukaryota</taxon>
        <taxon>Fungi</taxon>
        <taxon>Dikarya</taxon>
        <taxon>Ascomycota</taxon>
        <taxon>Pezizomycotina</taxon>
        <taxon>Sordariomycetes</taxon>
        <taxon>Sordariomycetidae</taxon>
        <taxon>Sordariales</taxon>
        <taxon>Chaetomiaceae</taxon>
        <taxon>Parathielavia</taxon>
    </lineage>
</organism>
<evidence type="ECO:0000256" key="2">
    <source>
        <dbReference type="ARBA" id="ARBA00004240"/>
    </source>
</evidence>
<evidence type="ECO:0000256" key="4">
    <source>
        <dbReference type="ARBA" id="ARBA00022824"/>
    </source>
</evidence>
<evidence type="ECO:0000313" key="7">
    <source>
        <dbReference type="EMBL" id="KAK4119854.1"/>
    </source>
</evidence>
<keyword evidence="5" id="KW-0496">Mitochondrion</keyword>
<dbReference type="PANTHER" id="PTHR48182:SF2">
    <property type="entry name" value="PROTEIN SERAC1"/>
    <property type="match status" value="1"/>
</dbReference>
<evidence type="ECO:0000256" key="6">
    <source>
        <dbReference type="ARBA" id="ARBA00023136"/>
    </source>
</evidence>
<dbReference type="GO" id="GO:0005783">
    <property type="term" value="C:endoplasmic reticulum"/>
    <property type="evidence" value="ECO:0007669"/>
    <property type="project" value="UniProtKB-SubCell"/>
</dbReference>
<dbReference type="GeneID" id="87823180"/>
<comment type="subcellular location">
    <subcellularLocation>
        <location evidence="2">Endoplasmic reticulum</location>
    </subcellularLocation>
    <subcellularLocation>
        <location evidence="3">Membrane</location>
    </subcellularLocation>
    <subcellularLocation>
        <location evidence="1">Mitochondrion</location>
    </subcellularLocation>
</comment>
<keyword evidence="8" id="KW-1185">Reference proteome</keyword>
<evidence type="ECO:0000256" key="3">
    <source>
        <dbReference type="ARBA" id="ARBA00004370"/>
    </source>
</evidence>
<reference evidence="7" key="2">
    <citation type="submission" date="2023-05" db="EMBL/GenBank/DDBJ databases">
        <authorList>
            <consortium name="Lawrence Berkeley National Laboratory"/>
            <person name="Steindorff A."/>
            <person name="Hensen N."/>
            <person name="Bonometti L."/>
            <person name="Westerberg I."/>
            <person name="Brannstrom I.O."/>
            <person name="Guillou S."/>
            <person name="Cros-Aarteil S."/>
            <person name="Calhoun S."/>
            <person name="Haridas S."/>
            <person name="Kuo A."/>
            <person name="Mondo S."/>
            <person name="Pangilinan J."/>
            <person name="Riley R."/>
            <person name="Labutti K."/>
            <person name="Andreopoulos B."/>
            <person name="Lipzen A."/>
            <person name="Chen C."/>
            <person name="Yanf M."/>
            <person name="Daum C."/>
            <person name="Ng V."/>
            <person name="Clum A."/>
            <person name="Ohm R."/>
            <person name="Martin F."/>
            <person name="Silar P."/>
            <person name="Natvig D."/>
            <person name="Lalanne C."/>
            <person name="Gautier V."/>
            <person name="Ament-Velasquez S.L."/>
            <person name="Kruys A."/>
            <person name="Hutchinson M.I."/>
            <person name="Powell A.J."/>
            <person name="Barry K."/>
            <person name="Miller A.N."/>
            <person name="Grigoriev I.V."/>
            <person name="Debuchy R."/>
            <person name="Gladieux P."/>
            <person name="Thoren M.H."/>
            <person name="Johannesson H."/>
        </authorList>
    </citation>
    <scope>NUCLEOTIDE SEQUENCE</scope>
    <source>
        <strain evidence="7">CBS 731.68</strain>
    </source>
</reference>
<protein>
    <submittedName>
        <fullName evidence="7">Uncharacterized protein</fullName>
    </submittedName>
</protein>
<dbReference type="RefSeq" id="XP_062643627.1">
    <property type="nucleotide sequence ID" value="XM_062786414.1"/>
</dbReference>